<accession>A0A8S2EMU4</accession>
<feature type="region of interest" description="Disordered" evidence="1">
    <location>
        <begin position="1"/>
        <end position="23"/>
    </location>
</feature>
<evidence type="ECO:0000256" key="1">
    <source>
        <dbReference type="SAM" id="MobiDB-lite"/>
    </source>
</evidence>
<feature type="compositionally biased region" description="Basic and acidic residues" evidence="1">
    <location>
        <begin position="1"/>
        <end position="10"/>
    </location>
</feature>
<organism evidence="2 4">
    <name type="scientific">Didymodactylos carnosus</name>
    <dbReference type="NCBI Taxonomy" id="1234261"/>
    <lineage>
        <taxon>Eukaryota</taxon>
        <taxon>Metazoa</taxon>
        <taxon>Spiralia</taxon>
        <taxon>Gnathifera</taxon>
        <taxon>Rotifera</taxon>
        <taxon>Eurotatoria</taxon>
        <taxon>Bdelloidea</taxon>
        <taxon>Philodinida</taxon>
        <taxon>Philodinidae</taxon>
        <taxon>Didymodactylos</taxon>
    </lineage>
</organism>
<feature type="region of interest" description="Disordered" evidence="1">
    <location>
        <begin position="261"/>
        <end position="286"/>
    </location>
</feature>
<protein>
    <submittedName>
        <fullName evidence="2">Uncharacterized protein</fullName>
    </submittedName>
</protein>
<dbReference type="EMBL" id="CAJNOK010014901">
    <property type="protein sequence ID" value="CAF1214371.1"/>
    <property type="molecule type" value="Genomic_DNA"/>
</dbReference>
<feature type="compositionally biased region" description="Acidic residues" evidence="1">
    <location>
        <begin position="11"/>
        <end position="23"/>
    </location>
</feature>
<evidence type="ECO:0000313" key="4">
    <source>
        <dbReference type="Proteomes" id="UP000677228"/>
    </source>
</evidence>
<name>A0A8S2EMU4_9BILA</name>
<feature type="compositionally biased region" description="Polar residues" evidence="1">
    <location>
        <begin position="261"/>
        <end position="279"/>
    </location>
</feature>
<sequence length="336" mass="37397">MEHHELREYSSDSDEYPIETDDDDNIRRTSDLFLDMDDIRLDDEIHNYMATMKQAEIETQTSLSISPTREDFTDKYLSSLPPLFTINRVVHLRGRPKRTKKHTQFYKKNLRGKPTDKFKAKGLQQRPLSTRIAEILMDNNDESTGSSTTSAQASIETTTITESFITTATTVAAESLITTIIGAVTTPITSTVSHKCSPADNDTLTASQDSVTSNSSNTVSRSLAVAVLSTMSFILPLPSSSFFTNSVISVDDLRSTTNTNIDSSPARQHQLPVINNNSNSRKDEDKENTCMIVDTIINEALEFNPPNKEYVLQVLNDTKLITRDNTATLTLPTFGL</sequence>
<reference evidence="2" key="1">
    <citation type="submission" date="2021-02" db="EMBL/GenBank/DDBJ databases">
        <authorList>
            <person name="Nowell W R."/>
        </authorList>
    </citation>
    <scope>NUCLEOTIDE SEQUENCE</scope>
</reference>
<dbReference type="Proteomes" id="UP000677228">
    <property type="component" value="Unassembled WGS sequence"/>
</dbReference>
<dbReference type="AlphaFoldDB" id="A0A8S2EMU4"/>
<proteinExistence type="predicted"/>
<comment type="caution">
    <text evidence="2">The sequence shown here is derived from an EMBL/GenBank/DDBJ whole genome shotgun (WGS) entry which is preliminary data.</text>
</comment>
<evidence type="ECO:0000313" key="3">
    <source>
        <dbReference type="EMBL" id="CAF4023038.1"/>
    </source>
</evidence>
<dbReference type="EMBL" id="CAJOBA010036435">
    <property type="protein sequence ID" value="CAF4023038.1"/>
    <property type="molecule type" value="Genomic_DNA"/>
</dbReference>
<evidence type="ECO:0000313" key="2">
    <source>
        <dbReference type="EMBL" id="CAF1214371.1"/>
    </source>
</evidence>
<dbReference type="Proteomes" id="UP000682733">
    <property type="component" value="Unassembled WGS sequence"/>
</dbReference>
<gene>
    <name evidence="2" type="ORF">OVA965_LOCUS24610</name>
    <name evidence="3" type="ORF">TMI583_LOCUS25330</name>
</gene>